<feature type="compositionally biased region" description="Polar residues" evidence="1">
    <location>
        <begin position="318"/>
        <end position="329"/>
    </location>
</feature>
<proteinExistence type="predicted"/>
<dbReference type="EMBL" id="JAKKPZ010000003">
    <property type="protein sequence ID" value="KAI1723270.1"/>
    <property type="molecule type" value="Genomic_DNA"/>
</dbReference>
<dbReference type="Proteomes" id="UP001201812">
    <property type="component" value="Unassembled WGS sequence"/>
</dbReference>
<feature type="compositionally biased region" description="Acidic residues" evidence="1">
    <location>
        <begin position="410"/>
        <end position="424"/>
    </location>
</feature>
<evidence type="ECO:0000256" key="1">
    <source>
        <dbReference type="SAM" id="MobiDB-lite"/>
    </source>
</evidence>
<accession>A0AAD4NA27</accession>
<feature type="region of interest" description="Disordered" evidence="1">
    <location>
        <begin position="369"/>
        <end position="466"/>
    </location>
</feature>
<comment type="caution">
    <text evidence="2">The sequence shown here is derived from an EMBL/GenBank/DDBJ whole genome shotgun (WGS) entry which is preliminary data.</text>
</comment>
<evidence type="ECO:0000313" key="3">
    <source>
        <dbReference type="Proteomes" id="UP001201812"/>
    </source>
</evidence>
<feature type="compositionally biased region" description="Pro residues" evidence="1">
    <location>
        <begin position="385"/>
        <end position="395"/>
    </location>
</feature>
<gene>
    <name evidence="2" type="ORF">DdX_03422</name>
</gene>
<name>A0AAD4NA27_9BILA</name>
<feature type="region of interest" description="Disordered" evidence="1">
    <location>
        <begin position="311"/>
        <end position="342"/>
    </location>
</feature>
<sequence length="466" mass="53527">MVINAERPAIKYKRDVDEFVQPPSDKIPIGSVENSQRYRYRELAETEFQRPGYYPVPFVVGGVSPGGAIKTIPQQDLTELVRNHIAHRRRLHNQVTQLENVDGTPILQGVRKITELRQTPYRRFPTNTSSLSYEEKRRRWKAELRRRLKQPARPLEGRPLPTSVLISHPAATRTRDEDRYYITYSPYNRVYQVSRRPPPHLYTTDTDEMPRTIDDTTQISTVSVPSTEPDDELIHPRQEEEVIETQFSQPIVKPTDVPPRSVHPGLHTTPPPASNQWERTNIEVRVAAIKPTVKLPIIKQILHLDDYDQDMEDDEAEQPTQSDFVENQRQPPPTEAGPRQTVDIPVRPTELTSQNLPTPQNEDTTKIVYPTASARSTPPTQTPYTRPPYTRPPPSQTTAAPSKQSYTQPEWDDLDEDEEEEEDLFFWKPGGAPAGQQARTAANPEQHDPFQIVSHQENLTRRKLHD</sequence>
<organism evidence="2 3">
    <name type="scientific">Ditylenchus destructor</name>
    <dbReference type="NCBI Taxonomy" id="166010"/>
    <lineage>
        <taxon>Eukaryota</taxon>
        <taxon>Metazoa</taxon>
        <taxon>Ecdysozoa</taxon>
        <taxon>Nematoda</taxon>
        <taxon>Chromadorea</taxon>
        <taxon>Rhabditida</taxon>
        <taxon>Tylenchina</taxon>
        <taxon>Tylenchomorpha</taxon>
        <taxon>Sphaerularioidea</taxon>
        <taxon>Anguinidae</taxon>
        <taxon>Anguininae</taxon>
        <taxon>Ditylenchus</taxon>
    </lineage>
</organism>
<protein>
    <submittedName>
        <fullName evidence="2">Uncharacterized protein</fullName>
    </submittedName>
</protein>
<evidence type="ECO:0000313" key="2">
    <source>
        <dbReference type="EMBL" id="KAI1723270.1"/>
    </source>
</evidence>
<feature type="region of interest" description="Disordered" evidence="1">
    <location>
        <begin position="252"/>
        <end position="275"/>
    </location>
</feature>
<dbReference type="AlphaFoldDB" id="A0AAD4NA27"/>
<keyword evidence="3" id="KW-1185">Reference proteome</keyword>
<feature type="compositionally biased region" description="Polar residues" evidence="1">
    <location>
        <begin position="399"/>
        <end position="408"/>
    </location>
</feature>
<reference evidence="2" key="1">
    <citation type="submission" date="2022-01" db="EMBL/GenBank/DDBJ databases">
        <title>Genome Sequence Resource for Two Populations of Ditylenchus destructor, the Migratory Endoparasitic Phytonematode.</title>
        <authorList>
            <person name="Zhang H."/>
            <person name="Lin R."/>
            <person name="Xie B."/>
        </authorList>
    </citation>
    <scope>NUCLEOTIDE SEQUENCE</scope>
    <source>
        <strain evidence="2">BazhouSP</strain>
    </source>
</reference>